<evidence type="ECO:0000313" key="6">
    <source>
        <dbReference type="EMBL" id="KKB57468.1"/>
    </source>
</evidence>
<dbReference type="PANTHER" id="PTHR30136">
    <property type="entry name" value="HELIX-TURN-HELIX TRANSCRIPTIONAL REGULATOR, ICLR FAMILY"/>
    <property type="match status" value="1"/>
</dbReference>
<dbReference type="PROSITE" id="PS51077">
    <property type="entry name" value="HTH_ICLR"/>
    <property type="match status" value="1"/>
</dbReference>
<name>A0A0F5JI84_9BACT</name>
<reference evidence="6 7" key="1">
    <citation type="submission" date="2013-04" db="EMBL/GenBank/DDBJ databases">
        <title>The Genome Sequence of Parabacteroides goldsteinii DSM 19448.</title>
        <authorList>
            <consortium name="The Broad Institute Genomics Platform"/>
            <person name="Earl A."/>
            <person name="Ward D."/>
            <person name="Feldgarden M."/>
            <person name="Gevers D."/>
            <person name="Martens E."/>
            <person name="Sakamoto M."/>
            <person name="Benno Y."/>
            <person name="Song Y."/>
            <person name="Liu C."/>
            <person name="Lee J."/>
            <person name="Bolanos M."/>
            <person name="Vaisanen M.L."/>
            <person name="Finegold S.M."/>
            <person name="Walker B."/>
            <person name="Young S."/>
            <person name="Zeng Q."/>
            <person name="Gargeya S."/>
            <person name="Fitzgerald M."/>
            <person name="Haas B."/>
            <person name="Abouelleil A."/>
            <person name="Allen A.W."/>
            <person name="Alvarado L."/>
            <person name="Arachchi H.M."/>
            <person name="Berlin A.M."/>
            <person name="Chapman S.B."/>
            <person name="Gainer-Dewar J."/>
            <person name="Goldberg J."/>
            <person name="Griggs A."/>
            <person name="Gujja S."/>
            <person name="Hansen M."/>
            <person name="Howarth C."/>
            <person name="Imamovic A."/>
            <person name="Ireland A."/>
            <person name="Larimer J."/>
            <person name="McCowan C."/>
            <person name="Murphy C."/>
            <person name="Pearson M."/>
            <person name="Poon T.W."/>
            <person name="Priest M."/>
            <person name="Roberts A."/>
            <person name="Saif S."/>
            <person name="Shea T."/>
            <person name="Sisk P."/>
            <person name="Sykes S."/>
            <person name="Wortman J."/>
            <person name="Nusbaum C."/>
            <person name="Birren B."/>
        </authorList>
    </citation>
    <scope>NUCLEOTIDE SEQUENCE [LARGE SCALE GENOMIC DNA]</scope>
    <source>
        <strain evidence="6 7">DSM 19448</strain>
    </source>
</reference>
<organism evidence="6 7">
    <name type="scientific">Parabacteroides goldsteinii DSM 19448 = WAL 12034</name>
    <dbReference type="NCBI Taxonomy" id="927665"/>
    <lineage>
        <taxon>Bacteria</taxon>
        <taxon>Pseudomonadati</taxon>
        <taxon>Bacteroidota</taxon>
        <taxon>Bacteroidia</taxon>
        <taxon>Bacteroidales</taxon>
        <taxon>Tannerellaceae</taxon>
        <taxon>Parabacteroides</taxon>
    </lineage>
</organism>
<dbReference type="HOGENOM" id="CLU_062618_2_1_10"/>
<keyword evidence="1" id="KW-0805">Transcription regulation</keyword>
<dbReference type="InterPro" id="IPR036388">
    <property type="entry name" value="WH-like_DNA-bd_sf"/>
</dbReference>
<sequence length="266" mass="30107">MITQEEIQEKNAAKYNIPMLEKSFELLEFLVNYPSGLTMQELVNLLDTPKTTIYRLLSSMQGMGYLTKDADTQRFSLSKRFLKLGLAALGESNIVEQSLAPMRALRDTIKESVMLGVFMENRVVLLEQVLGSHNFTFLLRPGTSFCLHASAPGKIFLAYLSDEEREKAMQTIQYTVFNKHTIANETQMRKEINRIRKMGYASDLEEEMAGVHCIATPIFNQFGTIAATIWTSGPSGRLDKEKFPETSKELIRTARIISANMGYIPE</sequence>
<feature type="domain" description="HTH iclR-type" evidence="4">
    <location>
        <begin position="17"/>
        <end position="79"/>
    </location>
</feature>
<evidence type="ECO:0000313" key="7">
    <source>
        <dbReference type="Proteomes" id="UP000033047"/>
    </source>
</evidence>
<dbReference type="GO" id="GO:0003700">
    <property type="term" value="F:DNA-binding transcription factor activity"/>
    <property type="evidence" value="ECO:0007669"/>
    <property type="project" value="TreeGrafter"/>
</dbReference>
<dbReference type="PATRIC" id="fig|927665.4.peg.1317"/>
<dbReference type="InterPro" id="IPR029016">
    <property type="entry name" value="GAF-like_dom_sf"/>
</dbReference>
<dbReference type="GO" id="GO:0045892">
    <property type="term" value="P:negative regulation of DNA-templated transcription"/>
    <property type="evidence" value="ECO:0007669"/>
    <property type="project" value="TreeGrafter"/>
</dbReference>
<evidence type="ECO:0000256" key="3">
    <source>
        <dbReference type="ARBA" id="ARBA00023163"/>
    </source>
</evidence>
<keyword evidence="2" id="KW-0238">DNA-binding</keyword>
<dbReference type="InterPro" id="IPR005471">
    <property type="entry name" value="Tscrpt_reg_IclR_N"/>
</dbReference>
<proteinExistence type="predicted"/>
<keyword evidence="3" id="KW-0804">Transcription</keyword>
<dbReference type="SUPFAM" id="SSF55781">
    <property type="entry name" value="GAF domain-like"/>
    <property type="match status" value="1"/>
</dbReference>
<dbReference type="InterPro" id="IPR036390">
    <property type="entry name" value="WH_DNA-bd_sf"/>
</dbReference>
<dbReference type="AlphaFoldDB" id="A0A0F5JI84"/>
<feature type="domain" description="IclR-ED" evidence="5">
    <location>
        <begin position="80"/>
        <end position="263"/>
    </location>
</feature>
<protein>
    <recommendedName>
        <fullName evidence="8">IclR family transcriptional regulator</fullName>
    </recommendedName>
</protein>
<accession>A0A0F5JI84</accession>
<dbReference type="Gene3D" id="1.10.10.10">
    <property type="entry name" value="Winged helix-like DNA-binding domain superfamily/Winged helix DNA-binding domain"/>
    <property type="match status" value="1"/>
</dbReference>
<dbReference type="Pfam" id="PF09339">
    <property type="entry name" value="HTH_IclR"/>
    <property type="match status" value="1"/>
</dbReference>
<evidence type="ECO:0000256" key="2">
    <source>
        <dbReference type="ARBA" id="ARBA00023125"/>
    </source>
</evidence>
<dbReference type="GO" id="GO:0003677">
    <property type="term" value="F:DNA binding"/>
    <property type="evidence" value="ECO:0007669"/>
    <property type="project" value="UniProtKB-KW"/>
</dbReference>
<dbReference type="Gene3D" id="3.30.450.40">
    <property type="match status" value="1"/>
</dbReference>
<dbReference type="STRING" id="927665.HMPREF1535_01289"/>
<dbReference type="SUPFAM" id="SSF46785">
    <property type="entry name" value="Winged helix' DNA-binding domain"/>
    <property type="match status" value="1"/>
</dbReference>
<evidence type="ECO:0008006" key="8">
    <source>
        <dbReference type="Google" id="ProtNLM"/>
    </source>
</evidence>
<dbReference type="EMBL" id="AQHV01000009">
    <property type="protein sequence ID" value="KKB57468.1"/>
    <property type="molecule type" value="Genomic_DNA"/>
</dbReference>
<evidence type="ECO:0000259" key="5">
    <source>
        <dbReference type="PROSITE" id="PS51078"/>
    </source>
</evidence>
<dbReference type="PROSITE" id="PS51078">
    <property type="entry name" value="ICLR_ED"/>
    <property type="match status" value="1"/>
</dbReference>
<dbReference type="Proteomes" id="UP000033047">
    <property type="component" value="Unassembled WGS sequence"/>
</dbReference>
<dbReference type="InterPro" id="IPR014757">
    <property type="entry name" value="Tscrpt_reg_IclR_C"/>
</dbReference>
<dbReference type="RefSeq" id="WP_007655746.1">
    <property type="nucleotide sequence ID" value="NZ_KQ033912.1"/>
</dbReference>
<evidence type="ECO:0000256" key="1">
    <source>
        <dbReference type="ARBA" id="ARBA00023015"/>
    </source>
</evidence>
<comment type="caution">
    <text evidence="6">The sequence shown here is derived from an EMBL/GenBank/DDBJ whole genome shotgun (WGS) entry which is preliminary data.</text>
</comment>
<evidence type="ECO:0000259" key="4">
    <source>
        <dbReference type="PROSITE" id="PS51077"/>
    </source>
</evidence>
<dbReference type="SMART" id="SM00346">
    <property type="entry name" value="HTH_ICLR"/>
    <property type="match status" value="1"/>
</dbReference>
<dbReference type="InterPro" id="IPR050707">
    <property type="entry name" value="HTH_MetabolicPath_Reg"/>
</dbReference>
<dbReference type="Pfam" id="PF01614">
    <property type="entry name" value="IclR_C"/>
    <property type="match status" value="1"/>
</dbReference>
<dbReference type="PANTHER" id="PTHR30136:SF7">
    <property type="entry name" value="HTH-TYPE TRANSCRIPTIONAL REGULATOR KDGR-RELATED"/>
    <property type="match status" value="1"/>
</dbReference>
<gene>
    <name evidence="6" type="ORF">HMPREF1535_01289</name>
</gene>